<dbReference type="PANTHER" id="PTHR19446">
    <property type="entry name" value="REVERSE TRANSCRIPTASES"/>
    <property type="match status" value="1"/>
</dbReference>
<reference evidence="3 4" key="1">
    <citation type="journal article" date="2015" name="Mol. Biochem. Parasitol.">
        <title>Identification of polymorphic genes for use in assemblage B genotyping assays through comparative genomics of multiple assemblage B Giardia duodenalis isolates.</title>
        <authorList>
            <person name="Wielinga C."/>
            <person name="Thompson R.C."/>
            <person name="Monis P."/>
            <person name="Ryan U."/>
        </authorList>
    </citation>
    <scope>NUCLEOTIDE SEQUENCE [LARGE SCALE GENOMIC DNA]</scope>
    <source>
        <strain evidence="3 4">BAH15c1</strain>
    </source>
</reference>
<dbReference type="Pfam" id="PF12874">
    <property type="entry name" value="zf-met"/>
    <property type="match status" value="1"/>
</dbReference>
<dbReference type="EMBL" id="JXTI01000306">
    <property type="protein sequence ID" value="KWX11133.1"/>
    <property type="molecule type" value="Genomic_DNA"/>
</dbReference>
<dbReference type="InterPro" id="IPR043502">
    <property type="entry name" value="DNA/RNA_pol_sf"/>
</dbReference>
<comment type="caution">
    <text evidence="3">The sequence shown here is derived from an EMBL/GenBank/DDBJ whole genome shotgun (WGS) entry which is preliminary data.</text>
</comment>
<proteinExistence type="predicted"/>
<evidence type="ECO:0000259" key="2">
    <source>
        <dbReference type="PROSITE" id="PS50878"/>
    </source>
</evidence>
<dbReference type="SUPFAM" id="SSF56672">
    <property type="entry name" value="DNA/RNA polymerases"/>
    <property type="match status" value="1"/>
</dbReference>
<dbReference type="PROSITE" id="PS00028">
    <property type="entry name" value="ZINC_FINGER_C2H2_1"/>
    <property type="match status" value="1"/>
</dbReference>
<dbReference type="VEuPathDB" id="GiardiaDB:QR46_4912"/>
<evidence type="ECO:0000313" key="3">
    <source>
        <dbReference type="EMBL" id="KWX11133.1"/>
    </source>
</evidence>
<dbReference type="PROSITE" id="PS50878">
    <property type="entry name" value="RT_POL"/>
    <property type="match status" value="1"/>
</dbReference>
<accession>A0A132NM34</accession>
<feature type="domain" description="Reverse transcriptase" evidence="2">
    <location>
        <begin position="701"/>
        <end position="926"/>
    </location>
</feature>
<dbReference type="InterPro" id="IPR013087">
    <property type="entry name" value="Znf_C2H2_type"/>
</dbReference>
<feature type="compositionally biased region" description="Basic and acidic residues" evidence="1">
    <location>
        <begin position="932"/>
        <end position="945"/>
    </location>
</feature>
<dbReference type="Proteomes" id="UP000070089">
    <property type="component" value="Unassembled WGS sequence"/>
</dbReference>
<dbReference type="InterPro" id="IPR043128">
    <property type="entry name" value="Rev_trsase/Diguanyl_cyclase"/>
</dbReference>
<feature type="region of interest" description="Disordered" evidence="1">
    <location>
        <begin position="932"/>
        <end position="957"/>
    </location>
</feature>
<dbReference type="OrthoDB" id="415822at2759"/>
<name>A0A132NM34_GIAIN</name>
<dbReference type="SMART" id="SM00355">
    <property type="entry name" value="ZnF_C2H2"/>
    <property type="match status" value="5"/>
</dbReference>
<protein>
    <recommendedName>
        <fullName evidence="2">Reverse transcriptase domain-containing protein</fullName>
    </recommendedName>
</protein>
<evidence type="ECO:0000313" key="4">
    <source>
        <dbReference type="Proteomes" id="UP000070089"/>
    </source>
</evidence>
<evidence type="ECO:0000256" key="1">
    <source>
        <dbReference type="SAM" id="MobiDB-lite"/>
    </source>
</evidence>
<dbReference type="InterPro" id="IPR000477">
    <property type="entry name" value="RT_dom"/>
</dbReference>
<sequence length="957" mass="106430">MKTTSKTIPRRQKRGSLELPDRVNEAAVVRVGGGNRTRLPPADLPVNENGCVIEMPTVGINLDLPAPPEDSLANYRAWLSEASRQLRGLTFDNLATYLSYIVHGAITHGKHLCISCLKSFPTGEELEKHMWGNLSHLGLPLLRTISLRSQDPDSQAAIYGCPFCPFQSDRKCQITLHQTLTPACRAPTWALTMAHENAPTGADLQLEHFPNTLEEYRYNPQLSRSERNLTEISEQERQTYMALLRAWGERLTAAVQARPAQEVPVADPAPPEPAERTGACVHPAILYAGGIAPESYQQNVDVAALTREMIQRHNENEGLRCMRERIVRSMDCLHASYESVEAFLGMLSGIRVGGIPTCPTCYKCFTSPAELKKHLLETEHSTLEWHQMSVKASRNGKNICPFCTKSLRSERAVQTHCNTDARCRSLLRQKIGLGEETNILFSAHRANMLRGGYLTPLMEPQSREARARREVEEMSLAYTAGKRKNALAPPRQPTCPACGLRFSSRAELAAHLNGASDDQHLAIQKGRIRMSGGWFKARDLAILAYLGNEMVGRARVEPLTSGQCFVKLMGRCYMGGGRQGAPGRDKIAERVEDALVKGNCRRAMGLLSHRSLLNPDSPEGIRLTHELHPGPAETYEPPVLQPTENMDIPVKITEEEVIRAVRSMGLSKSPGPSGLGPAHWRILIQVQGVPEILAQAFNEILSAAHRRGYRALYEFRLVLIPKDEEGNKYRPVAISETIMMAFHKIVLSRLRTQILDFLETEQIAFRLNAHAVGVRMAYMEMQRDGTQAVSLDITNAFNSIPREEILRGLDQASVPLVLRNYIEAFLQMRHAAHLESVPCGVPQGDPLSMLLYCVGQNLFIKELKERYPRLIAYADDILIFHSDDSDATEIIAGATRLAKQYGLMINMDKCKSTQRGQEVVFLGAPVSCERTLHSHQGDSEGDRGPQTDYGGANHAPR</sequence>
<dbReference type="CDD" id="cd01650">
    <property type="entry name" value="RT_nLTR_like"/>
    <property type="match status" value="1"/>
</dbReference>
<gene>
    <name evidence="3" type="ORF">QR46_4912</name>
</gene>
<organism evidence="3 4">
    <name type="scientific">Giardia duodenalis assemblage B</name>
    <dbReference type="NCBI Taxonomy" id="1394984"/>
    <lineage>
        <taxon>Eukaryota</taxon>
        <taxon>Metamonada</taxon>
        <taxon>Diplomonadida</taxon>
        <taxon>Hexamitidae</taxon>
        <taxon>Giardiinae</taxon>
        <taxon>Giardia</taxon>
    </lineage>
</organism>
<dbReference type="AlphaFoldDB" id="A0A132NM34"/>
<dbReference type="Pfam" id="PF00096">
    <property type="entry name" value="zf-C2H2"/>
    <property type="match status" value="1"/>
</dbReference>
<dbReference type="Gene3D" id="3.30.70.270">
    <property type="match status" value="1"/>
</dbReference>
<dbReference type="Pfam" id="PF00078">
    <property type="entry name" value="RVT_1"/>
    <property type="match status" value="1"/>
</dbReference>